<gene>
    <name evidence="1" type="ORF">KTS37_06440</name>
</gene>
<proteinExistence type="predicted"/>
<dbReference type="AlphaFoldDB" id="A0AA41G0W2"/>
<dbReference type="EMBL" id="JAHQXE010000002">
    <property type="protein sequence ID" value="MBV0901426.1"/>
    <property type="molecule type" value="Genomic_DNA"/>
</dbReference>
<sequence length="211" mass="22996">MNSQLPTLEPGVTFLDDGDTPAALYRLVGRHLADANGSTYWLDARNAASPDAIRRHADGRVARSVRVARAFTGYQHYELVRSLPAEVTPRTALVVVPNVASLYAEDDVPAFEAEAMFDATLELLAALADALAVPVLVTARERRDRVRDAADRTVTAQRTQAGLRVDGPSFRTDVYWHDWGFQTTIPYWVDLLGAADADAEPAPVEPAAPEV</sequence>
<evidence type="ECO:0000313" key="1">
    <source>
        <dbReference type="EMBL" id="MBV0901426.1"/>
    </source>
</evidence>
<evidence type="ECO:0000313" key="2">
    <source>
        <dbReference type="Proteomes" id="UP001166304"/>
    </source>
</evidence>
<dbReference type="InterPro" id="IPR027417">
    <property type="entry name" value="P-loop_NTPase"/>
</dbReference>
<keyword evidence="2" id="KW-1185">Reference proteome</keyword>
<accession>A0AA41G0W2</accession>
<dbReference type="RefSeq" id="WP_162412638.1">
    <property type="nucleotide sequence ID" value="NZ_JAHQXE010000002.1"/>
</dbReference>
<comment type="caution">
    <text evidence="1">The sequence shown here is derived from an EMBL/GenBank/DDBJ whole genome shotgun (WGS) entry which is preliminary data.</text>
</comment>
<dbReference type="Gene3D" id="3.40.50.300">
    <property type="entry name" value="P-loop containing nucleotide triphosphate hydrolases"/>
    <property type="match status" value="1"/>
</dbReference>
<reference evidence="1" key="1">
    <citation type="submission" date="2021-06" db="EMBL/GenBank/DDBJ databases">
        <title>New haloarchaea isolates fom saline soil.</title>
        <authorList>
            <person name="Duran-Viseras A."/>
            <person name="Sanchez-Porro C.S."/>
            <person name="Ventosa A."/>
        </authorList>
    </citation>
    <scope>NUCLEOTIDE SEQUENCE</scope>
    <source>
        <strain evidence="1">JCM 18369</strain>
    </source>
</reference>
<dbReference type="Proteomes" id="UP001166304">
    <property type="component" value="Unassembled WGS sequence"/>
</dbReference>
<organism evidence="1 2">
    <name type="scientific">Haloarcula salina</name>
    <dbReference type="NCBI Taxonomy" id="1429914"/>
    <lineage>
        <taxon>Archaea</taxon>
        <taxon>Methanobacteriati</taxon>
        <taxon>Methanobacteriota</taxon>
        <taxon>Stenosarchaea group</taxon>
        <taxon>Halobacteria</taxon>
        <taxon>Halobacteriales</taxon>
        <taxon>Haloarculaceae</taxon>
        <taxon>Haloarcula</taxon>
    </lineage>
</organism>
<evidence type="ECO:0008006" key="3">
    <source>
        <dbReference type="Google" id="ProtNLM"/>
    </source>
</evidence>
<protein>
    <recommendedName>
        <fullName evidence="3">DNA recombination and repair protein Rad51-like C-terminal domain-containing protein</fullName>
    </recommendedName>
</protein>
<name>A0AA41G0W2_9EURY</name>